<evidence type="ECO:0000259" key="4">
    <source>
        <dbReference type="PROSITE" id="PS50850"/>
    </source>
</evidence>
<feature type="compositionally biased region" description="Basic and acidic residues" evidence="2">
    <location>
        <begin position="172"/>
        <end position="188"/>
    </location>
</feature>
<keyword evidence="3" id="KW-0472">Membrane</keyword>
<feature type="transmembrane region" description="Helical" evidence="3">
    <location>
        <begin position="411"/>
        <end position="432"/>
    </location>
</feature>
<feature type="compositionally biased region" description="Basic and acidic residues" evidence="2">
    <location>
        <begin position="62"/>
        <end position="73"/>
    </location>
</feature>
<feature type="region of interest" description="Disordered" evidence="2">
    <location>
        <begin position="804"/>
        <end position="824"/>
    </location>
</feature>
<feature type="compositionally biased region" description="Basic and acidic residues" evidence="2">
    <location>
        <begin position="340"/>
        <end position="359"/>
    </location>
</feature>
<feature type="transmembrane region" description="Helical" evidence="3">
    <location>
        <begin position="620"/>
        <end position="642"/>
    </location>
</feature>
<evidence type="ECO:0000313" key="5">
    <source>
        <dbReference type="Ensembl" id="ENSEBUP00000022984.1"/>
    </source>
</evidence>
<feature type="compositionally biased region" description="Basic and acidic residues" evidence="2">
    <location>
        <begin position="196"/>
        <end position="212"/>
    </location>
</feature>
<feature type="compositionally biased region" description="Basic and acidic residues" evidence="2">
    <location>
        <begin position="40"/>
        <end position="53"/>
    </location>
</feature>
<dbReference type="PANTHER" id="PTHR11360:SF251">
    <property type="entry name" value="MAJOR FACILITATOR SUPERFAMILY (MFS) PROFILE DOMAIN-CONTAINING PROTEIN"/>
    <property type="match status" value="1"/>
</dbReference>
<comment type="subcellular location">
    <subcellularLocation>
        <location evidence="1">Membrane</location>
        <topology evidence="1">Multi-pass membrane protein</topology>
    </subcellularLocation>
</comment>
<feature type="region of interest" description="Disordered" evidence="2">
    <location>
        <begin position="330"/>
        <end position="359"/>
    </location>
</feature>
<dbReference type="GeneTree" id="ENSGT00940000159450"/>
<dbReference type="InterPro" id="IPR036259">
    <property type="entry name" value="MFS_trans_sf"/>
</dbReference>
<dbReference type="PROSITE" id="PS50850">
    <property type="entry name" value="MFS"/>
    <property type="match status" value="1"/>
</dbReference>
<dbReference type="SUPFAM" id="SSF103473">
    <property type="entry name" value="MFS general substrate transporter"/>
    <property type="match status" value="1"/>
</dbReference>
<feature type="transmembrane region" description="Helical" evidence="3">
    <location>
        <begin position="370"/>
        <end position="399"/>
    </location>
</feature>
<feature type="compositionally biased region" description="Basic and acidic residues" evidence="2">
    <location>
        <begin position="220"/>
        <end position="248"/>
    </location>
</feature>
<feature type="transmembrane region" description="Helical" evidence="3">
    <location>
        <begin position="444"/>
        <end position="463"/>
    </location>
</feature>
<feature type="compositionally biased region" description="Basic and acidic residues" evidence="2">
    <location>
        <begin position="112"/>
        <end position="128"/>
    </location>
</feature>
<dbReference type="Pfam" id="PF07690">
    <property type="entry name" value="MFS_1"/>
    <property type="match status" value="1"/>
</dbReference>
<dbReference type="InterPro" id="IPR011701">
    <property type="entry name" value="MFS"/>
</dbReference>
<evidence type="ECO:0000256" key="2">
    <source>
        <dbReference type="SAM" id="MobiDB-lite"/>
    </source>
</evidence>
<organism evidence="5 6">
    <name type="scientific">Eptatretus burgeri</name>
    <name type="common">Inshore hagfish</name>
    <dbReference type="NCBI Taxonomy" id="7764"/>
    <lineage>
        <taxon>Eukaryota</taxon>
        <taxon>Metazoa</taxon>
        <taxon>Chordata</taxon>
        <taxon>Craniata</taxon>
        <taxon>Vertebrata</taxon>
        <taxon>Cyclostomata</taxon>
        <taxon>Myxini</taxon>
        <taxon>Myxiniformes</taxon>
        <taxon>Myxinidae</taxon>
        <taxon>Eptatretinae</taxon>
        <taxon>Eptatretus</taxon>
    </lineage>
</organism>
<feature type="transmembrane region" description="Helical" evidence="3">
    <location>
        <begin position="529"/>
        <end position="551"/>
    </location>
</feature>
<feature type="domain" description="Major facilitator superfamily (MFS) profile" evidence="4">
    <location>
        <begin position="610"/>
        <end position="824"/>
    </location>
</feature>
<keyword evidence="6" id="KW-1185">Reference proteome</keyword>
<feature type="region of interest" description="Disordered" evidence="2">
    <location>
        <begin position="1"/>
        <end position="266"/>
    </location>
</feature>
<reference evidence="5" key="2">
    <citation type="submission" date="2025-09" db="UniProtKB">
        <authorList>
            <consortium name="Ensembl"/>
        </authorList>
    </citation>
    <scope>IDENTIFICATION</scope>
</reference>
<feature type="compositionally biased region" description="Basic and acidic residues" evidence="2">
    <location>
        <begin position="804"/>
        <end position="817"/>
    </location>
</feature>
<reference evidence="5" key="1">
    <citation type="submission" date="2025-08" db="UniProtKB">
        <authorList>
            <consortium name="Ensembl"/>
        </authorList>
    </citation>
    <scope>IDENTIFICATION</scope>
</reference>
<feature type="transmembrane region" description="Helical" evidence="3">
    <location>
        <begin position="709"/>
        <end position="732"/>
    </location>
</feature>
<evidence type="ECO:0000256" key="3">
    <source>
        <dbReference type="SAM" id="Phobius"/>
    </source>
</evidence>
<dbReference type="InterPro" id="IPR050327">
    <property type="entry name" value="Proton-linked_MCT"/>
</dbReference>
<evidence type="ECO:0000256" key="1">
    <source>
        <dbReference type="ARBA" id="ARBA00004141"/>
    </source>
</evidence>
<dbReference type="OMA" id="IMCISAV"/>
<feature type="transmembrane region" description="Helical" evidence="3">
    <location>
        <begin position="774"/>
        <end position="793"/>
    </location>
</feature>
<name>A0A8C4QZP5_EPTBU</name>
<dbReference type="GO" id="GO:0022857">
    <property type="term" value="F:transmembrane transporter activity"/>
    <property type="evidence" value="ECO:0007669"/>
    <property type="project" value="InterPro"/>
</dbReference>
<dbReference type="AlphaFoldDB" id="A0A8C4QZP5"/>
<dbReference type="Ensembl" id="ENSEBUT00000023560.1">
    <property type="protein sequence ID" value="ENSEBUP00000022984.1"/>
    <property type="gene ID" value="ENSEBUG00000014166.1"/>
</dbReference>
<dbReference type="PANTHER" id="PTHR11360">
    <property type="entry name" value="MONOCARBOXYLATE TRANSPORTER"/>
    <property type="match status" value="1"/>
</dbReference>
<feature type="transmembrane region" description="Helical" evidence="3">
    <location>
        <begin position="502"/>
        <end position="522"/>
    </location>
</feature>
<sequence length="824" mass="89092">MERDLDGEQLLTSRLEGEENEEDMSKETGNEIDYSIMEQNELRGNKDLARREGDDEDEDHIEIESGTREHHGAAEYQGLNENLGEGKYNESEDPDRGEVKRMREIVGVGGCREGHVDPSESDGLKGHVDPSVSDSPKGHVDPSDSDGPKGHVDSSVSDSPKGHVDPSVSDSPKGHVDFSESDGPKGHVDLSVSDGPKGHVDPSESDGPKGHVDLSVSDGPKGHVDPSESDGPKGHVDHSTSEEEHRTSSEVQESNEELGENTCLVMSDGHIAREDFTAGGVQNLRDDRDASQNQVKDQIIEVDMSHGGIEQDDDDDDDCQIAKEMKKEIDEEDDDFNNGESEKLTSKMRSNEEIDHPGECEGETFQEGGWGWVVMMAALWANGSIFGIQNSFGMLFILIQQELGDAEDPNLQFKTAWVGGLAMGVIFGGSPLVAMTTDRFGPRMTATVGSSVAFLGLLCSAFARSLPVLYVTYSLIFACGASFAYQPSLVILGRYFRRRLGLVNGLVTAGSSGFSIALPFLIRACSPRGLSFTLQILSIFIVVLIFASLSYRPPAQHFQPLTHPLAVSRPRTTSEITSKESSKSCAGCLASFRAPKQFKRSDFKCTCEFVKPFKFLGFRLWAFGVPLALCGYFVPYVHLMKFVSERFPKANGEILLVCLGVTSGVGRLACGHVADWLPGTSKIYLQVLSFVVIGLVSMLVPLCRTFSELICSVLLMGGADGAFISIMAPIAFELVGQVTAGQAIGAMLGIMAIPMTAGPPIAGMLRDKLGSYDLAFYLAGVPPLLGAAVLASIPRLATVGLRQKTRESRTEMSKKDDEESLSCV</sequence>
<keyword evidence="3" id="KW-1133">Transmembrane helix</keyword>
<dbReference type="GO" id="GO:0016020">
    <property type="term" value="C:membrane"/>
    <property type="evidence" value="ECO:0007669"/>
    <property type="project" value="UniProtKB-SubCell"/>
</dbReference>
<protein>
    <submittedName>
        <fullName evidence="5">Solute carrier family 16 member 2</fullName>
    </submittedName>
</protein>
<accession>A0A8C4QZP5</accession>
<proteinExistence type="predicted"/>
<feature type="compositionally biased region" description="Basic and acidic residues" evidence="2">
    <location>
        <begin position="136"/>
        <end position="152"/>
    </location>
</feature>
<dbReference type="Gene3D" id="1.20.1250.20">
    <property type="entry name" value="MFS general substrate transporter like domains"/>
    <property type="match status" value="2"/>
</dbReference>
<feature type="transmembrane region" description="Helical" evidence="3">
    <location>
        <begin position="683"/>
        <end position="702"/>
    </location>
</feature>
<dbReference type="Proteomes" id="UP000694388">
    <property type="component" value="Unplaced"/>
</dbReference>
<dbReference type="InterPro" id="IPR020846">
    <property type="entry name" value="MFS_dom"/>
</dbReference>
<evidence type="ECO:0000313" key="6">
    <source>
        <dbReference type="Proteomes" id="UP000694388"/>
    </source>
</evidence>
<keyword evidence="3" id="KW-0812">Transmembrane</keyword>
<feature type="compositionally biased region" description="Basic and acidic residues" evidence="2">
    <location>
        <begin position="87"/>
        <end position="104"/>
    </location>
</feature>
<feature type="transmembrane region" description="Helical" evidence="3">
    <location>
        <begin position="475"/>
        <end position="496"/>
    </location>
</feature>